<proteinExistence type="predicted"/>
<dbReference type="EMBL" id="CP038485">
    <property type="protein sequence ID" value="QFZ26583.1"/>
    <property type="molecule type" value="Genomic_DNA"/>
</dbReference>
<name>A0ACD0WGB6_CLALS</name>
<protein>
    <submittedName>
        <fullName evidence="1">Mitochondrial import inner membrane translocase subunit</fullName>
    </submittedName>
</protein>
<accession>A0ACD0WGB6</accession>
<evidence type="ECO:0000313" key="1">
    <source>
        <dbReference type="EMBL" id="QFZ26583.1"/>
    </source>
</evidence>
<organism evidence="1 2">
    <name type="scientific">Clavispora lusitaniae</name>
    <name type="common">Candida lusitaniae</name>
    <dbReference type="NCBI Taxonomy" id="36911"/>
    <lineage>
        <taxon>Eukaryota</taxon>
        <taxon>Fungi</taxon>
        <taxon>Dikarya</taxon>
        <taxon>Ascomycota</taxon>
        <taxon>Saccharomycotina</taxon>
        <taxon>Pichiomycetes</taxon>
        <taxon>Metschnikowiaceae</taxon>
        <taxon>Clavispora</taxon>
    </lineage>
</organism>
<dbReference type="Proteomes" id="UP000326582">
    <property type="component" value="Chromosome 2"/>
</dbReference>
<reference evidence="2" key="1">
    <citation type="journal article" date="2019" name="MBio">
        <title>Comparative genomics for the elucidation of multidrug resistance (MDR) in Candida lusitaniae.</title>
        <authorList>
            <person name="Kannan A."/>
            <person name="Asner S.A."/>
            <person name="Trachsel E."/>
            <person name="Kelly S."/>
            <person name="Parker J."/>
            <person name="Sanglard D."/>
        </authorList>
    </citation>
    <scope>NUCLEOTIDE SEQUENCE [LARGE SCALE GENOMIC DNA]</scope>
    <source>
        <strain evidence="2">P1</strain>
    </source>
</reference>
<sequence>MLSHKLLHMRISIATYQLNSINIISFNFVHISTTYNWKHNNAALPMSKSCSFLYVSSIFWQSMVLRIGGKNLSGASKRGELRAKFVFLITMLAFRSLRNVLHVNKRQTELLSRKSIKPVFIYPMRPFSLLNFPTSIPPTSKPVSLMNFSRYSTKTAPPPPPPPPADKNARGKAILNRISRIFTFSISSILVVGALGVAGLVVYLILSELFLPSGDTKTFNKAVKLIESNEQAQKALNFNPGERLRAYGEVPGDKWVRNRPVQSVRKKGADGKDHLLMRFHVESNSGKHASVVLEQIDTSFWSSEFAYIALELPSKHRMYIVEPKFSPNEYVPRSSGLGKSNGFLGLKWGPKKD</sequence>
<keyword evidence="2" id="KW-1185">Reference proteome</keyword>
<gene>
    <name evidence="1" type="ORF">EJF14_20488</name>
</gene>
<evidence type="ECO:0000313" key="2">
    <source>
        <dbReference type="Proteomes" id="UP000326582"/>
    </source>
</evidence>